<evidence type="ECO:0000259" key="6">
    <source>
        <dbReference type="Pfam" id="PF00155"/>
    </source>
</evidence>
<comment type="similarity">
    <text evidence="2">Belongs to the class-II pyridoxal-phosphate-dependent aminotransferase family. BioF subfamily.</text>
</comment>
<protein>
    <recommendedName>
        <fullName evidence="6">Aminotransferase class I/classII large domain-containing protein</fullName>
    </recommendedName>
</protein>
<evidence type="ECO:0000313" key="8">
    <source>
        <dbReference type="Proteomes" id="UP000184188"/>
    </source>
</evidence>
<dbReference type="Gene3D" id="3.90.1150.10">
    <property type="entry name" value="Aspartate Aminotransferase, domain 1"/>
    <property type="match status" value="1"/>
</dbReference>
<dbReference type="PANTHER" id="PTHR13693:SF77">
    <property type="entry name" value="8-AMINO-7-OXONONANOATE SYNTHASE"/>
    <property type="match status" value="1"/>
</dbReference>
<accession>A0A1L9S6J8</accession>
<keyword evidence="4" id="KW-0663">Pyridoxal phosphate</keyword>
<dbReference type="PANTHER" id="PTHR13693">
    <property type="entry name" value="CLASS II AMINOTRANSFERASE/8-AMINO-7-OXONONANOATE SYNTHASE"/>
    <property type="match status" value="1"/>
</dbReference>
<evidence type="ECO:0000256" key="3">
    <source>
        <dbReference type="ARBA" id="ARBA00022679"/>
    </source>
</evidence>
<dbReference type="InterPro" id="IPR050087">
    <property type="entry name" value="AON_synthase_class-II"/>
</dbReference>
<evidence type="ECO:0000313" key="7">
    <source>
        <dbReference type="EMBL" id="OJJ42791.1"/>
    </source>
</evidence>
<dbReference type="VEuPathDB" id="FungiDB:ASPZODRAFT_75957"/>
<dbReference type="InterPro" id="IPR004839">
    <property type="entry name" value="Aminotransferase_I/II_large"/>
</dbReference>
<keyword evidence="5" id="KW-0812">Transmembrane</keyword>
<evidence type="ECO:0000256" key="1">
    <source>
        <dbReference type="ARBA" id="ARBA00001933"/>
    </source>
</evidence>
<name>A0A1L9S6J8_9EURO</name>
<keyword evidence="5" id="KW-0472">Membrane</keyword>
<dbReference type="GO" id="GO:0016740">
    <property type="term" value="F:transferase activity"/>
    <property type="evidence" value="ECO:0007669"/>
    <property type="project" value="UniProtKB-KW"/>
</dbReference>
<dbReference type="Proteomes" id="UP000184188">
    <property type="component" value="Unassembled WGS sequence"/>
</dbReference>
<dbReference type="InterPro" id="IPR015422">
    <property type="entry name" value="PyrdxlP-dep_Trfase_small"/>
</dbReference>
<dbReference type="GeneID" id="34616520"/>
<dbReference type="STRING" id="1073090.A0A1L9S6J8"/>
<evidence type="ECO:0000256" key="2">
    <source>
        <dbReference type="ARBA" id="ARBA00010008"/>
    </source>
</evidence>
<proteinExistence type="inferred from homology"/>
<evidence type="ECO:0000256" key="4">
    <source>
        <dbReference type="ARBA" id="ARBA00022898"/>
    </source>
</evidence>
<dbReference type="GO" id="GO:0009102">
    <property type="term" value="P:biotin biosynthetic process"/>
    <property type="evidence" value="ECO:0007669"/>
    <property type="project" value="TreeGrafter"/>
</dbReference>
<keyword evidence="3" id="KW-0808">Transferase</keyword>
<dbReference type="InterPro" id="IPR015424">
    <property type="entry name" value="PyrdxlP-dep_Trfase"/>
</dbReference>
<reference evidence="8" key="1">
    <citation type="journal article" date="2017" name="Genome Biol.">
        <title>Comparative genomics reveals high biological diversity and specific adaptations in the industrially and medically important fungal genus Aspergillus.</title>
        <authorList>
            <person name="de Vries R.P."/>
            <person name="Riley R."/>
            <person name="Wiebenga A."/>
            <person name="Aguilar-Osorio G."/>
            <person name="Amillis S."/>
            <person name="Uchima C.A."/>
            <person name="Anderluh G."/>
            <person name="Asadollahi M."/>
            <person name="Askin M."/>
            <person name="Barry K."/>
            <person name="Battaglia E."/>
            <person name="Bayram O."/>
            <person name="Benocci T."/>
            <person name="Braus-Stromeyer S.A."/>
            <person name="Caldana C."/>
            <person name="Canovas D."/>
            <person name="Cerqueira G.C."/>
            <person name="Chen F."/>
            <person name="Chen W."/>
            <person name="Choi C."/>
            <person name="Clum A."/>
            <person name="Dos Santos R.A."/>
            <person name="Damasio A.R."/>
            <person name="Diallinas G."/>
            <person name="Emri T."/>
            <person name="Fekete E."/>
            <person name="Flipphi M."/>
            <person name="Freyberg S."/>
            <person name="Gallo A."/>
            <person name="Gournas C."/>
            <person name="Habgood R."/>
            <person name="Hainaut M."/>
            <person name="Harispe M.L."/>
            <person name="Henrissat B."/>
            <person name="Hilden K.S."/>
            <person name="Hope R."/>
            <person name="Hossain A."/>
            <person name="Karabika E."/>
            <person name="Karaffa L."/>
            <person name="Karanyi Z."/>
            <person name="Krasevec N."/>
            <person name="Kuo A."/>
            <person name="Kusch H."/>
            <person name="LaButti K."/>
            <person name="Lagendijk E.L."/>
            <person name="Lapidus A."/>
            <person name="Levasseur A."/>
            <person name="Lindquist E."/>
            <person name="Lipzen A."/>
            <person name="Logrieco A.F."/>
            <person name="MacCabe A."/>
            <person name="Maekelae M.R."/>
            <person name="Malavazi I."/>
            <person name="Melin P."/>
            <person name="Meyer V."/>
            <person name="Mielnichuk N."/>
            <person name="Miskei M."/>
            <person name="Molnar A.P."/>
            <person name="Mule G."/>
            <person name="Ngan C.Y."/>
            <person name="Orejas M."/>
            <person name="Orosz E."/>
            <person name="Ouedraogo J.P."/>
            <person name="Overkamp K.M."/>
            <person name="Park H.-S."/>
            <person name="Perrone G."/>
            <person name="Piumi F."/>
            <person name="Punt P.J."/>
            <person name="Ram A.F."/>
            <person name="Ramon A."/>
            <person name="Rauscher S."/>
            <person name="Record E."/>
            <person name="Riano-Pachon D.M."/>
            <person name="Robert V."/>
            <person name="Roehrig J."/>
            <person name="Ruller R."/>
            <person name="Salamov A."/>
            <person name="Salih N.S."/>
            <person name="Samson R.A."/>
            <person name="Sandor E."/>
            <person name="Sanguinetti M."/>
            <person name="Schuetze T."/>
            <person name="Sepcic K."/>
            <person name="Shelest E."/>
            <person name="Sherlock G."/>
            <person name="Sophianopoulou V."/>
            <person name="Squina F.M."/>
            <person name="Sun H."/>
            <person name="Susca A."/>
            <person name="Todd R.B."/>
            <person name="Tsang A."/>
            <person name="Unkles S.E."/>
            <person name="van de Wiele N."/>
            <person name="van Rossen-Uffink D."/>
            <person name="Oliveira J.V."/>
            <person name="Vesth T.C."/>
            <person name="Visser J."/>
            <person name="Yu J.-H."/>
            <person name="Zhou M."/>
            <person name="Andersen M.R."/>
            <person name="Archer D.B."/>
            <person name="Baker S.E."/>
            <person name="Benoit I."/>
            <person name="Brakhage A.A."/>
            <person name="Braus G.H."/>
            <person name="Fischer R."/>
            <person name="Frisvad J.C."/>
            <person name="Goldman G.H."/>
            <person name="Houbraken J."/>
            <person name="Oakley B."/>
            <person name="Pocsi I."/>
            <person name="Scazzocchio C."/>
            <person name="Seiboth B."/>
            <person name="vanKuyk P.A."/>
            <person name="Wortman J."/>
            <person name="Dyer P.S."/>
            <person name="Grigoriev I.V."/>
        </authorList>
    </citation>
    <scope>NUCLEOTIDE SEQUENCE [LARGE SCALE GENOMIC DNA]</scope>
    <source>
        <strain evidence="8">CBS 506.65</strain>
    </source>
</reference>
<dbReference type="SUPFAM" id="SSF53383">
    <property type="entry name" value="PLP-dependent transferases"/>
    <property type="match status" value="1"/>
</dbReference>
<keyword evidence="5" id="KW-1133">Transmembrane helix</keyword>
<feature type="domain" description="Aminotransferase class I/classII large" evidence="6">
    <location>
        <begin position="30"/>
        <end position="379"/>
    </location>
</feature>
<sequence>MSLVQSLKDTLVERKKKGRLRQLTLPEYSVDFCSNDYLSLSTSPLFRDSFLERINAIPPDLPIASGGSRLLSGNSEAAESVERFLAGFHDAQAALLFNSGYDANVGVLSCIPQPGDIILYDELIHASLHEGMRLSRAEIKIALDHSCPESLKQRLIEHKETSRNIFVVVESVYSMDGDIAPLDQLVKTVEESGLQNVYFIVDEAHATGVLGPKGAGLVQMMDLQSRMFIRVHTFGKALASHGAVVLCCNTTRHYLINYAKTLIYTTAIGIPFLCSIGTAYRLLETGQTDKMQSHLQSLIQHMHAKLLPLSNTKLQVDHHPTSPIFSLRTPMPKHLAETCLWHGYGVRAIMSPTVPVGKERVRVCLHAGNTFEEVDGLVGIIEKWLLNSKL</sequence>
<organism evidence="7 8">
    <name type="scientific">Penicilliopsis zonata CBS 506.65</name>
    <dbReference type="NCBI Taxonomy" id="1073090"/>
    <lineage>
        <taxon>Eukaryota</taxon>
        <taxon>Fungi</taxon>
        <taxon>Dikarya</taxon>
        <taxon>Ascomycota</taxon>
        <taxon>Pezizomycotina</taxon>
        <taxon>Eurotiomycetes</taxon>
        <taxon>Eurotiomycetidae</taxon>
        <taxon>Eurotiales</taxon>
        <taxon>Aspergillaceae</taxon>
        <taxon>Penicilliopsis</taxon>
    </lineage>
</organism>
<comment type="cofactor">
    <cofactor evidence="1">
        <name>pyridoxal 5'-phosphate</name>
        <dbReference type="ChEBI" id="CHEBI:597326"/>
    </cofactor>
</comment>
<evidence type="ECO:0000256" key="5">
    <source>
        <dbReference type="SAM" id="Phobius"/>
    </source>
</evidence>
<keyword evidence="8" id="KW-1185">Reference proteome</keyword>
<dbReference type="Pfam" id="PF00155">
    <property type="entry name" value="Aminotran_1_2"/>
    <property type="match status" value="1"/>
</dbReference>
<dbReference type="RefSeq" id="XP_022577301.1">
    <property type="nucleotide sequence ID" value="XM_022730056.1"/>
</dbReference>
<feature type="transmembrane region" description="Helical" evidence="5">
    <location>
        <begin position="262"/>
        <end position="283"/>
    </location>
</feature>
<dbReference type="Gene3D" id="3.40.640.10">
    <property type="entry name" value="Type I PLP-dependent aspartate aminotransferase-like (Major domain)"/>
    <property type="match status" value="1"/>
</dbReference>
<dbReference type="InterPro" id="IPR015421">
    <property type="entry name" value="PyrdxlP-dep_Trfase_major"/>
</dbReference>
<dbReference type="GO" id="GO:0030170">
    <property type="term" value="F:pyridoxal phosphate binding"/>
    <property type="evidence" value="ECO:0007669"/>
    <property type="project" value="InterPro"/>
</dbReference>
<dbReference type="OrthoDB" id="2382073at2759"/>
<gene>
    <name evidence="7" type="ORF">ASPZODRAFT_75957</name>
</gene>
<dbReference type="AlphaFoldDB" id="A0A1L9S6J8"/>
<dbReference type="EMBL" id="KV878356">
    <property type="protein sequence ID" value="OJJ42791.1"/>
    <property type="molecule type" value="Genomic_DNA"/>
</dbReference>